<dbReference type="Gene3D" id="3.90.1260.10">
    <property type="entry name" value="Argininosuccinate synthetase, chain A, domain 2"/>
    <property type="match status" value="1"/>
</dbReference>
<dbReference type="InterPro" id="IPR014729">
    <property type="entry name" value="Rossmann-like_a/b/a_fold"/>
</dbReference>
<sequence length="402" mass="44394">MPAANPAGAKLVLAYSGGLDTSYCAKYLSADKGYEVHAVSINTGGFSQEEINEIESKALKIGAKTYKNIQAVDRFYDKVVKYLIYGNILKNNTYPLSVSAERIIQAVEIINYAKSIGAKYVAHGSTGAGNDQVRFDMIFQTLAPKIEIITPIRDLQLSREAEIEYLKSHGVEMAWEKAKYSVNRGLWGTSVGGSETLTSHKGLPESAYPSQVQKSEAEQVTLTFEKGELKAVNGKTSTPVENIEALQKLAAPYGIGRDIHVGDTIIGIKGRVGFEAAAPLIIIKAHHLLEKHTLTKWQMQHKDYLSNFYGMHLHEGQYLDPAMRNMEAFLTDSQKNVSGEVYVTLQPYRFTLEGIQSKHDLMNASFGAYGEMNKGWTAEDAKGFIKITGNQNKIYNHVNGNS</sequence>
<dbReference type="OrthoDB" id="9801641at2"/>
<dbReference type="Gene3D" id="3.40.50.620">
    <property type="entry name" value="HUPs"/>
    <property type="match status" value="1"/>
</dbReference>
<dbReference type="InterPro" id="IPR048268">
    <property type="entry name" value="Arginosuc_syn_C"/>
</dbReference>
<keyword evidence="3" id="KW-0055">Arginine biosynthesis</keyword>
<dbReference type="Pfam" id="PF20979">
    <property type="entry name" value="Arginosuc_syn_C"/>
    <property type="match status" value="1"/>
</dbReference>
<evidence type="ECO:0000259" key="8">
    <source>
        <dbReference type="Pfam" id="PF00764"/>
    </source>
</evidence>
<dbReference type="PANTHER" id="PTHR11587">
    <property type="entry name" value="ARGININOSUCCINATE SYNTHASE"/>
    <property type="match status" value="1"/>
</dbReference>
<keyword evidence="7" id="KW-0067">ATP-binding</keyword>
<gene>
    <name evidence="10" type="primary">argG</name>
    <name evidence="10" type="ORF">CJ305_05675</name>
</gene>
<keyword evidence="4" id="KW-0436">Ligase</keyword>
<protein>
    <recommendedName>
        <fullName evidence="2">argininosuccinate synthase</fullName>
        <ecNumber evidence="2">6.3.4.5</ecNumber>
    </recommendedName>
</protein>
<evidence type="ECO:0000256" key="3">
    <source>
        <dbReference type="ARBA" id="ARBA00022571"/>
    </source>
</evidence>
<dbReference type="PANTHER" id="PTHR11587:SF2">
    <property type="entry name" value="ARGININOSUCCINATE SYNTHASE"/>
    <property type="match status" value="1"/>
</dbReference>
<proteinExistence type="predicted"/>
<dbReference type="EC" id="6.3.4.5" evidence="2"/>
<evidence type="ECO:0000313" key="11">
    <source>
        <dbReference type="Proteomes" id="UP000229433"/>
    </source>
</evidence>
<dbReference type="Pfam" id="PF00764">
    <property type="entry name" value="Arginosuc_synth"/>
    <property type="match status" value="1"/>
</dbReference>
<accession>A0A2G1VV49</accession>
<dbReference type="FunFam" id="3.40.50.620:FF:000019">
    <property type="entry name" value="Argininosuccinate synthase"/>
    <property type="match status" value="1"/>
</dbReference>
<dbReference type="InterPro" id="IPR023434">
    <property type="entry name" value="Arginosuc_synth_type_1_subfam"/>
</dbReference>
<dbReference type="GO" id="GO:0005524">
    <property type="term" value="F:ATP binding"/>
    <property type="evidence" value="ECO:0007669"/>
    <property type="project" value="UniProtKB-KW"/>
</dbReference>
<evidence type="ECO:0000256" key="1">
    <source>
        <dbReference type="ARBA" id="ARBA00004967"/>
    </source>
</evidence>
<comment type="caution">
    <text evidence="10">The sequence shown here is derived from an EMBL/GenBank/DDBJ whole genome shotgun (WGS) entry which is preliminary data.</text>
</comment>
<dbReference type="NCBIfam" id="TIGR00032">
    <property type="entry name" value="argG"/>
    <property type="match status" value="1"/>
</dbReference>
<evidence type="ECO:0000256" key="6">
    <source>
        <dbReference type="ARBA" id="ARBA00022741"/>
    </source>
</evidence>
<dbReference type="SUPFAM" id="SSF52402">
    <property type="entry name" value="Adenine nucleotide alpha hydrolases-like"/>
    <property type="match status" value="1"/>
</dbReference>
<feature type="domain" description="Arginosuccinate synthase C-terminal" evidence="9">
    <location>
        <begin position="180"/>
        <end position="395"/>
    </location>
</feature>
<dbReference type="SUPFAM" id="SSF69864">
    <property type="entry name" value="Argininosuccinate synthetase, C-terminal domain"/>
    <property type="match status" value="1"/>
</dbReference>
<dbReference type="GO" id="GO:0005737">
    <property type="term" value="C:cytoplasm"/>
    <property type="evidence" value="ECO:0007669"/>
    <property type="project" value="TreeGrafter"/>
</dbReference>
<dbReference type="RefSeq" id="WP_099645472.1">
    <property type="nucleotide sequence ID" value="NZ_KZ319288.1"/>
</dbReference>
<evidence type="ECO:0000313" key="10">
    <source>
        <dbReference type="EMBL" id="PHQ30642.1"/>
    </source>
</evidence>
<dbReference type="AlphaFoldDB" id="A0A2G1VV49"/>
<dbReference type="InterPro" id="IPR048267">
    <property type="entry name" value="Arginosuc_syn_N"/>
</dbReference>
<organism evidence="10 11">
    <name type="scientific">Leeuwenhoekiella nanhaiensis</name>
    <dbReference type="NCBI Taxonomy" id="1655491"/>
    <lineage>
        <taxon>Bacteria</taxon>
        <taxon>Pseudomonadati</taxon>
        <taxon>Bacteroidota</taxon>
        <taxon>Flavobacteriia</taxon>
        <taxon>Flavobacteriales</taxon>
        <taxon>Flavobacteriaceae</taxon>
        <taxon>Leeuwenhoekiella</taxon>
    </lineage>
</organism>
<dbReference type="GO" id="GO:0006526">
    <property type="term" value="P:L-arginine biosynthetic process"/>
    <property type="evidence" value="ECO:0007669"/>
    <property type="project" value="UniProtKB-UniPathway"/>
</dbReference>
<dbReference type="UniPathway" id="UPA00068">
    <property type="reaction ID" value="UER00113"/>
</dbReference>
<evidence type="ECO:0000259" key="9">
    <source>
        <dbReference type="Pfam" id="PF20979"/>
    </source>
</evidence>
<reference evidence="10 11" key="1">
    <citation type="submission" date="2017-08" db="EMBL/GenBank/DDBJ databases">
        <title>The whole genome shortgun sequences of strain Leeuwenhoekiella nanhaiensis G18 from the South China Sea.</title>
        <authorList>
            <person name="Liu Q."/>
        </authorList>
    </citation>
    <scope>NUCLEOTIDE SEQUENCE [LARGE SCALE GENOMIC DNA]</scope>
    <source>
        <strain evidence="10 11">G18</strain>
    </source>
</reference>
<evidence type="ECO:0000256" key="5">
    <source>
        <dbReference type="ARBA" id="ARBA00022605"/>
    </source>
</evidence>
<dbReference type="Proteomes" id="UP000229433">
    <property type="component" value="Unassembled WGS sequence"/>
</dbReference>
<evidence type="ECO:0000256" key="7">
    <source>
        <dbReference type="ARBA" id="ARBA00022840"/>
    </source>
</evidence>
<dbReference type="InterPro" id="IPR024074">
    <property type="entry name" value="AS_cat/multimer_dom_body"/>
</dbReference>
<dbReference type="PROSITE" id="PS00564">
    <property type="entry name" value="ARGININOSUCCIN_SYN_1"/>
    <property type="match status" value="1"/>
</dbReference>
<evidence type="ECO:0000256" key="2">
    <source>
        <dbReference type="ARBA" id="ARBA00012286"/>
    </source>
</evidence>
<comment type="pathway">
    <text evidence="1">Amino-acid biosynthesis; L-arginine biosynthesis; L-arginine from L-ornithine and carbamoyl phosphate: step 2/3.</text>
</comment>
<dbReference type="InterPro" id="IPR001518">
    <property type="entry name" value="Arginosuc_synth"/>
</dbReference>
<dbReference type="GO" id="GO:0000050">
    <property type="term" value="P:urea cycle"/>
    <property type="evidence" value="ECO:0007669"/>
    <property type="project" value="TreeGrafter"/>
</dbReference>
<dbReference type="GO" id="GO:0000053">
    <property type="term" value="P:argininosuccinate metabolic process"/>
    <property type="evidence" value="ECO:0007669"/>
    <property type="project" value="TreeGrafter"/>
</dbReference>
<keyword evidence="5" id="KW-0028">Amino-acid biosynthesis</keyword>
<dbReference type="CDD" id="cd01999">
    <property type="entry name" value="ASS"/>
    <property type="match status" value="1"/>
</dbReference>
<dbReference type="InterPro" id="IPR018223">
    <property type="entry name" value="Arginosuc_synth_CS"/>
</dbReference>
<dbReference type="EMBL" id="NQXA01000002">
    <property type="protein sequence ID" value="PHQ30642.1"/>
    <property type="molecule type" value="Genomic_DNA"/>
</dbReference>
<keyword evidence="6" id="KW-0547">Nucleotide-binding</keyword>
<keyword evidence="11" id="KW-1185">Reference proteome</keyword>
<name>A0A2G1VV49_9FLAO</name>
<evidence type="ECO:0000256" key="4">
    <source>
        <dbReference type="ARBA" id="ARBA00022598"/>
    </source>
</evidence>
<dbReference type="GO" id="GO:0004055">
    <property type="term" value="F:argininosuccinate synthase activity"/>
    <property type="evidence" value="ECO:0007669"/>
    <property type="project" value="UniProtKB-EC"/>
</dbReference>
<feature type="domain" description="Arginosuccinate synthase-like N-terminal" evidence="8">
    <location>
        <begin position="10"/>
        <end position="172"/>
    </location>
</feature>